<comment type="caution">
    <text evidence="1">The sequence shown here is derived from an EMBL/GenBank/DDBJ whole genome shotgun (WGS) entry which is preliminary data.</text>
</comment>
<dbReference type="Proteomes" id="UP000747013">
    <property type="component" value="Unassembled WGS sequence"/>
</dbReference>
<accession>A0A921LC33</accession>
<dbReference type="EMBL" id="DYWC01000225">
    <property type="protein sequence ID" value="HJF87676.1"/>
    <property type="molecule type" value="Genomic_DNA"/>
</dbReference>
<evidence type="ECO:0000313" key="2">
    <source>
        <dbReference type="Proteomes" id="UP000747013"/>
    </source>
</evidence>
<dbReference type="AlphaFoldDB" id="A0A921LC33"/>
<gene>
    <name evidence="1" type="ORF">K8V88_09605</name>
</gene>
<protein>
    <submittedName>
        <fullName evidence="1">Uncharacterized protein</fullName>
    </submittedName>
</protein>
<reference evidence="1" key="1">
    <citation type="journal article" date="2021" name="PeerJ">
        <title>Extensive microbial diversity within the chicken gut microbiome revealed by metagenomics and culture.</title>
        <authorList>
            <person name="Gilroy R."/>
            <person name="Ravi A."/>
            <person name="Getino M."/>
            <person name="Pursley I."/>
            <person name="Horton D.L."/>
            <person name="Alikhan N.F."/>
            <person name="Baker D."/>
            <person name="Gharbi K."/>
            <person name="Hall N."/>
            <person name="Watson M."/>
            <person name="Adriaenssens E.M."/>
            <person name="Foster-Nyarko E."/>
            <person name="Jarju S."/>
            <person name="Secka A."/>
            <person name="Antonio M."/>
            <person name="Oren A."/>
            <person name="Chaudhuri R.R."/>
            <person name="La Ragione R."/>
            <person name="Hildebrand F."/>
            <person name="Pallen M.J."/>
        </authorList>
    </citation>
    <scope>NUCLEOTIDE SEQUENCE</scope>
    <source>
        <strain evidence="1">7886</strain>
    </source>
</reference>
<evidence type="ECO:0000313" key="1">
    <source>
        <dbReference type="EMBL" id="HJF87676.1"/>
    </source>
</evidence>
<proteinExistence type="predicted"/>
<reference evidence="1" key="2">
    <citation type="submission" date="2021-09" db="EMBL/GenBank/DDBJ databases">
        <authorList>
            <person name="Gilroy R."/>
        </authorList>
    </citation>
    <scope>NUCLEOTIDE SEQUENCE</scope>
    <source>
        <strain evidence="1">7886</strain>
    </source>
</reference>
<sequence>MTPKAVDMPHKFNRYMIIDSETGEILDDAQGYGYRTKQKAHAAWAYKHPSKKAKTNRSKNIARNKQFLKKHRKLDDLWTEMCLDAAKNGEEIGYPDFKALILEIKPDYNGNIYSLYRYFLKHD</sequence>
<organism evidence="1 2">
    <name type="scientific">Companilactobacillus farciminis</name>
    <dbReference type="NCBI Taxonomy" id="1612"/>
    <lineage>
        <taxon>Bacteria</taxon>
        <taxon>Bacillati</taxon>
        <taxon>Bacillota</taxon>
        <taxon>Bacilli</taxon>
        <taxon>Lactobacillales</taxon>
        <taxon>Lactobacillaceae</taxon>
        <taxon>Companilactobacillus</taxon>
    </lineage>
</organism>
<name>A0A921LC33_9LACO</name>